<dbReference type="EMBL" id="PDDY01000001">
    <property type="protein sequence ID" value="PEH42074.1"/>
    <property type="molecule type" value="Genomic_DNA"/>
</dbReference>
<keyword evidence="4" id="KW-1003">Cell membrane</keyword>
<dbReference type="OrthoDB" id="6580405at2"/>
<dbReference type="InterPro" id="IPR010065">
    <property type="entry name" value="AA_ABC_transptr_permease_3TM"/>
</dbReference>
<evidence type="ECO:0000256" key="8">
    <source>
        <dbReference type="RuleBase" id="RU363032"/>
    </source>
</evidence>
<dbReference type="Proteomes" id="UP000029590">
    <property type="component" value="Unassembled WGS sequence"/>
</dbReference>
<dbReference type="InterPro" id="IPR043429">
    <property type="entry name" value="ArtM/GltK/GlnP/TcyL/YhdX-like"/>
</dbReference>
<evidence type="ECO:0000313" key="10">
    <source>
        <dbReference type="EMBL" id="KGC13083.1"/>
    </source>
</evidence>
<evidence type="ECO:0000256" key="2">
    <source>
        <dbReference type="ARBA" id="ARBA00010072"/>
    </source>
</evidence>
<dbReference type="PROSITE" id="PS50928">
    <property type="entry name" value="ABC_TM1"/>
    <property type="match status" value="1"/>
</dbReference>
<gene>
    <name evidence="11" type="ORF">CRM94_07935</name>
    <name evidence="10" type="ORF">DM48_3100</name>
    <name evidence="12" type="ORF">NYZ96_30375</name>
</gene>
<keyword evidence="3 8" id="KW-0813">Transport</keyword>
<dbReference type="SUPFAM" id="SSF161098">
    <property type="entry name" value="MetI-like"/>
    <property type="match status" value="1"/>
</dbReference>
<evidence type="ECO:0000256" key="6">
    <source>
        <dbReference type="ARBA" id="ARBA00022989"/>
    </source>
</evidence>
<evidence type="ECO:0000313" key="11">
    <source>
        <dbReference type="EMBL" id="PEH42074.1"/>
    </source>
</evidence>
<reference evidence="11" key="2">
    <citation type="submission" date="2017-09" db="EMBL/GenBank/DDBJ databases">
        <title>FDA dAtabase for Regulatory Grade micrObial Sequences (FDA-ARGOS): Supporting development and validation of Infectious Disease Dx tests.</title>
        <authorList>
            <person name="Minogue T."/>
            <person name="Wolcott M."/>
            <person name="Wasieloski L."/>
            <person name="Aguilar W."/>
            <person name="Moore D."/>
            <person name="Tallon L.J."/>
            <person name="Sadzewicz L."/>
            <person name="Ott S."/>
            <person name="Zhao X."/>
            <person name="Nagaraj S."/>
            <person name="Vavikolanu K."/>
            <person name="Aluvathingal J."/>
            <person name="Nadendla S."/>
            <person name="Sichtig H."/>
        </authorList>
    </citation>
    <scope>NUCLEOTIDE SEQUENCE</scope>
    <source>
        <strain evidence="11">FDAARGOS_390</strain>
    </source>
</reference>
<dbReference type="GO" id="GO:0022857">
    <property type="term" value="F:transmembrane transporter activity"/>
    <property type="evidence" value="ECO:0007669"/>
    <property type="project" value="InterPro"/>
</dbReference>
<evidence type="ECO:0000313" key="13">
    <source>
        <dbReference type="Proteomes" id="UP000029590"/>
    </source>
</evidence>
<feature type="transmembrane region" description="Helical" evidence="8">
    <location>
        <begin position="193"/>
        <end position="212"/>
    </location>
</feature>
<evidence type="ECO:0000256" key="7">
    <source>
        <dbReference type="ARBA" id="ARBA00023136"/>
    </source>
</evidence>
<dbReference type="GO" id="GO:0006865">
    <property type="term" value="P:amino acid transport"/>
    <property type="evidence" value="ECO:0007669"/>
    <property type="project" value="TreeGrafter"/>
</dbReference>
<feature type="transmembrane region" description="Helical" evidence="8">
    <location>
        <begin position="20"/>
        <end position="45"/>
    </location>
</feature>
<dbReference type="InterPro" id="IPR035906">
    <property type="entry name" value="MetI-like_sf"/>
</dbReference>
<evidence type="ECO:0000313" key="12">
    <source>
        <dbReference type="EMBL" id="UWX72725.1"/>
    </source>
</evidence>
<dbReference type="EMBL" id="CP104215">
    <property type="protein sequence ID" value="UWX72725.1"/>
    <property type="molecule type" value="Genomic_DNA"/>
</dbReference>
<protein>
    <submittedName>
        <fullName evidence="10">Amino ABC transporter, permease, 3-TM region, His/Glu/Gln/Arg/opine family domain protein</fullName>
    </submittedName>
    <submittedName>
        <fullName evidence="11">Amino acid ABC transporter permease</fullName>
    </submittedName>
</protein>
<dbReference type="GO" id="GO:0043190">
    <property type="term" value="C:ATP-binding cassette (ABC) transporter complex"/>
    <property type="evidence" value="ECO:0007669"/>
    <property type="project" value="InterPro"/>
</dbReference>
<dbReference type="PANTHER" id="PTHR30614">
    <property type="entry name" value="MEMBRANE COMPONENT OF AMINO ACID ABC TRANSPORTER"/>
    <property type="match status" value="1"/>
</dbReference>
<evidence type="ECO:0000256" key="3">
    <source>
        <dbReference type="ARBA" id="ARBA00022448"/>
    </source>
</evidence>
<evidence type="ECO:0000259" key="9">
    <source>
        <dbReference type="PROSITE" id="PS50928"/>
    </source>
</evidence>
<accession>A0A095YAR5</accession>
<feature type="transmembrane region" description="Helical" evidence="8">
    <location>
        <begin position="66"/>
        <end position="87"/>
    </location>
</feature>
<dbReference type="Proteomes" id="UP000220629">
    <property type="component" value="Unassembled WGS sequence"/>
</dbReference>
<dbReference type="CDD" id="cd06261">
    <property type="entry name" value="TM_PBP2"/>
    <property type="match status" value="1"/>
</dbReference>
<dbReference type="InterPro" id="IPR000515">
    <property type="entry name" value="MetI-like"/>
</dbReference>
<comment type="subcellular location">
    <subcellularLocation>
        <location evidence="1">Cell inner membrane</location>
        <topology evidence="1">Multi-pass membrane protein</topology>
    </subcellularLocation>
    <subcellularLocation>
        <location evidence="8">Cell membrane</location>
        <topology evidence="8">Multi-pass membrane protein</topology>
    </subcellularLocation>
</comment>
<proteinExistence type="inferred from homology"/>
<evidence type="ECO:0000256" key="1">
    <source>
        <dbReference type="ARBA" id="ARBA00004429"/>
    </source>
</evidence>
<evidence type="ECO:0000313" key="14">
    <source>
        <dbReference type="Proteomes" id="UP000220629"/>
    </source>
</evidence>
<dbReference type="GeneID" id="66461240"/>
<organism evidence="11 14">
    <name type="scientific">Burkholderia gladioli</name>
    <name type="common">Pseudomonas marginata</name>
    <name type="synonym">Phytomonas marginata</name>
    <dbReference type="NCBI Taxonomy" id="28095"/>
    <lineage>
        <taxon>Bacteria</taxon>
        <taxon>Pseudomonadati</taxon>
        <taxon>Pseudomonadota</taxon>
        <taxon>Betaproteobacteria</taxon>
        <taxon>Burkholderiales</taxon>
        <taxon>Burkholderiaceae</taxon>
        <taxon>Burkholderia</taxon>
    </lineage>
</organism>
<reference evidence="14" key="3">
    <citation type="submission" date="2017-09" db="EMBL/GenBank/DDBJ databases">
        <title>FDA dAtabase for Regulatory Grade micrObial Sequences (FDA-ARGOS): Supporting development and validation of Infectious Disease Dx tests.</title>
        <authorList>
            <person name="Minogue T."/>
            <person name="Wolcott M."/>
            <person name="Wasieloski L."/>
            <person name="Aguilar W."/>
            <person name="Moore D."/>
            <person name="Tallon L."/>
            <person name="Sadzewicz L."/>
            <person name="Ott S."/>
            <person name="Zhao X."/>
            <person name="Nagaraj S."/>
            <person name="Vavikolanu K."/>
            <person name="Aluvathingal J."/>
            <person name="Nadendla S."/>
            <person name="Sichtig H."/>
        </authorList>
    </citation>
    <scope>NUCLEOTIDE SEQUENCE [LARGE SCALE GENOMIC DNA]</scope>
    <source>
        <strain evidence="14">FDAARGOS_390</strain>
    </source>
</reference>
<dbReference type="RefSeq" id="WP_013689816.1">
    <property type="nucleotide sequence ID" value="NZ_CADEPO010000024.1"/>
</dbReference>
<dbReference type="Gene3D" id="1.10.3720.10">
    <property type="entry name" value="MetI-like"/>
    <property type="match status" value="1"/>
</dbReference>
<sequence length="228" mass="24157">MTYQLQFGDLADYAGMFASGAATTLALTAASTVLGLAIGVLGAAAHDTRAPGLAWLRALTGAYVEAIRNTPFLVQLFFVFFGLPALGIHIGEVTAAVLAMTLNLGAYSVEIVRAGMAAVPRGHHEAAAALAMSRAQAFRHVVLPQAFAKVFPALTSQIVITMLGSAVVSQISVADLTYAASYIQSRNFRAFETYFVITLAYLAMALLLRFVLNTAGRRLFLRRAGGAR</sequence>
<feature type="domain" description="ABC transmembrane type-1" evidence="9">
    <location>
        <begin position="21"/>
        <end position="212"/>
    </location>
</feature>
<dbReference type="Proteomes" id="UP001059745">
    <property type="component" value="Chromosome 2"/>
</dbReference>
<dbReference type="NCBIfam" id="TIGR01726">
    <property type="entry name" value="HEQRo_perm_3TM"/>
    <property type="match status" value="1"/>
</dbReference>
<evidence type="ECO:0000256" key="4">
    <source>
        <dbReference type="ARBA" id="ARBA00022475"/>
    </source>
</evidence>
<dbReference type="EMBL" id="JPGG01000016">
    <property type="protein sequence ID" value="KGC13083.1"/>
    <property type="molecule type" value="Genomic_DNA"/>
</dbReference>
<accession>A0A095F6V5</accession>
<reference evidence="12" key="4">
    <citation type="submission" date="2022-09" db="EMBL/GenBank/DDBJ databases">
        <title>Genomic of Burkholderia gladioli.</title>
        <authorList>
            <person name="Wu H."/>
        </authorList>
    </citation>
    <scope>NUCLEOTIDE SEQUENCE</scope>
    <source>
        <strain evidence="12">ZN-S4</strain>
    </source>
</reference>
<dbReference type="AlphaFoldDB" id="A0A095YAR5"/>
<dbReference type="PANTHER" id="PTHR30614:SF35">
    <property type="entry name" value="ABC TRANSPORTER PERMEASE PROTEIN"/>
    <property type="match status" value="1"/>
</dbReference>
<reference evidence="10 13" key="1">
    <citation type="submission" date="2014-04" db="EMBL/GenBank/DDBJ databases">
        <authorList>
            <person name="Bishop-Lilly K.A."/>
            <person name="Broomall S.M."/>
            <person name="Chain P.S."/>
            <person name="Chertkov O."/>
            <person name="Coyne S.R."/>
            <person name="Daligault H.E."/>
            <person name="Davenport K.W."/>
            <person name="Erkkila T."/>
            <person name="Frey K.G."/>
            <person name="Gibbons H.S."/>
            <person name="Gu W."/>
            <person name="Jaissle J."/>
            <person name="Johnson S.L."/>
            <person name="Koroleva G.I."/>
            <person name="Ladner J.T."/>
            <person name="Lo C.-C."/>
            <person name="Minogue T.D."/>
            <person name="Munk C."/>
            <person name="Palacios G.F."/>
            <person name="Redden C.L."/>
            <person name="Rosenzweig C.N."/>
            <person name="Scholz M.B."/>
            <person name="Teshima H."/>
            <person name="Xu Y."/>
        </authorList>
    </citation>
    <scope>NUCLEOTIDE SEQUENCE [LARGE SCALE GENOMIC DNA]</scope>
    <source>
        <strain evidence="10">Gladioli</strain>
        <strain evidence="13">gladioli</strain>
    </source>
</reference>
<name>A0A095YAR5_BURGA</name>
<keyword evidence="7 8" id="KW-0472">Membrane</keyword>
<keyword evidence="6 8" id="KW-1133">Transmembrane helix</keyword>
<dbReference type="OMA" id="GSAVCSQ"/>
<dbReference type="KEGG" id="bgo:BM43_4674"/>
<keyword evidence="5 8" id="KW-0812">Transmembrane</keyword>
<comment type="similarity">
    <text evidence="2">Belongs to the binding-protein-dependent transport system permease family. HisMQ subfamily.</text>
</comment>
<dbReference type="Pfam" id="PF00528">
    <property type="entry name" value="BPD_transp_1"/>
    <property type="match status" value="1"/>
</dbReference>
<evidence type="ECO:0000256" key="5">
    <source>
        <dbReference type="ARBA" id="ARBA00022692"/>
    </source>
</evidence>